<keyword evidence="20" id="KW-1185">Reference proteome</keyword>
<feature type="domain" description="NAD(P)-binding" evidence="18">
    <location>
        <begin position="7"/>
        <end position="309"/>
    </location>
</feature>
<dbReference type="GO" id="GO:0048040">
    <property type="term" value="F:UDP-glucuronate decarboxylase activity"/>
    <property type="evidence" value="ECO:0007669"/>
    <property type="project" value="UniProtKB-EC"/>
</dbReference>
<evidence type="ECO:0000256" key="5">
    <source>
        <dbReference type="ARBA" id="ARBA00012290"/>
    </source>
</evidence>
<dbReference type="InterPro" id="IPR016040">
    <property type="entry name" value="NAD(P)-bd_dom"/>
</dbReference>
<evidence type="ECO:0000256" key="12">
    <source>
        <dbReference type="ARBA" id="ARBA00023034"/>
    </source>
</evidence>
<keyword evidence="15" id="KW-0456">Lyase</keyword>
<dbReference type="STRING" id="321146.A0A139HBB7"/>
<evidence type="ECO:0000256" key="17">
    <source>
        <dbReference type="ARBA" id="ARBA00049410"/>
    </source>
</evidence>
<organism evidence="19 20">
    <name type="scientific">Pseudocercospora eumusae</name>
    <dbReference type="NCBI Taxonomy" id="321146"/>
    <lineage>
        <taxon>Eukaryota</taxon>
        <taxon>Fungi</taxon>
        <taxon>Dikarya</taxon>
        <taxon>Ascomycota</taxon>
        <taxon>Pezizomycotina</taxon>
        <taxon>Dothideomycetes</taxon>
        <taxon>Dothideomycetidae</taxon>
        <taxon>Mycosphaerellales</taxon>
        <taxon>Mycosphaerellaceae</taxon>
        <taxon>Pseudocercospora</taxon>
    </lineage>
</organism>
<dbReference type="InterPro" id="IPR044516">
    <property type="entry name" value="UXS-like"/>
</dbReference>
<sequence>MLMGFQGAGFLGLGLVAVLLGQGNTVIVLDNHWTSLQSSLENLADNPGLTIVQADVTDGIPIEIEPCDQIYHLACPASPVHFATNPLKILDTCYLGTRNVLERARRWNARVLLANTSEIYGQAERDPQDEGYFGNANCFGPRSCYDEGKRVAESLAYAYRQQYPSSLEIRIARIFNAYGPGMHARDGRVVCSFIDAALRQAEMSVNGDGKSTRCFQFVDDCIAGLQSLMESSWKGGPVNIGSERETTIAELAQIINSIVSKVTGLPETRVVHGPPLPDDPIQRRPDCTVAREVLGWEAKTSLQEGLRRTIEWHVDLD</sequence>
<evidence type="ECO:0000256" key="10">
    <source>
        <dbReference type="ARBA" id="ARBA00022989"/>
    </source>
</evidence>
<evidence type="ECO:0000256" key="11">
    <source>
        <dbReference type="ARBA" id="ARBA00023027"/>
    </source>
</evidence>
<dbReference type="GO" id="GO:0032580">
    <property type="term" value="C:Golgi cisterna membrane"/>
    <property type="evidence" value="ECO:0007669"/>
    <property type="project" value="UniProtKB-SubCell"/>
</dbReference>
<protein>
    <recommendedName>
        <fullName evidence="6">UDP-glucuronic acid decarboxylase 1</fullName>
        <ecNumber evidence="5">4.1.1.35</ecNumber>
    </recommendedName>
    <alternativeName>
        <fullName evidence="16">UDP-glucuronate decarboxylase 1</fullName>
    </alternativeName>
</protein>
<comment type="catalytic activity">
    <reaction evidence="17">
        <text>UDP-alpha-D-glucuronate + H(+) = UDP-alpha-D-xylose + CO2</text>
        <dbReference type="Rhea" id="RHEA:23916"/>
        <dbReference type="ChEBI" id="CHEBI:15378"/>
        <dbReference type="ChEBI" id="CHEBI:16526"/>
        <dbReference type="ChEBI" id="CHEBI:57632"/>
        <dbReference type="ChEBI" id="CHEBI:58052"/>
        <dbReference type="EC" id="4.1.1.35"/>
    </reaction>
    <physiologicalReaction direction="left-to-right" evidence="17">
        <dbReference type="Rhea" id="RHEA:23917"/>
    </physiologicalReaction>
</comment>
<evidence type="ECO:0000256" key="9">
    <source>
        <dbReference type="ARBA" id="ARBA00022968"/>
    </source>
</evidence>
<gene>
    <name evidence="19" type="ORF">AC578_10400</name>
</gene>
<comment type="pathway">
    <text evidence="3">Nucleotide-sugar biosynthesis; UDP-alpha-D-xylose biosynthesis; UDP-alpha-D-xylose from UDP-alpha-D-glucuronate: step 1/1.</text>
</comment>
<dbReference type="InterPro" id="IPR036291">
    <property type="entry name" value="NAD(P)-bd_dom_sf"/>
</dbReference>
<evidence type="ECO:0000313" key="20">
    <source>
        <dbReference type="Proteomes" id="UP000070133"/>
    </source>
</evidence>
<dbReference type="GO" id="GO:0070403">
    <property type="term" value="F:NAD+ binding"/>
    <property type="evidence" value="ECO:0007669"/>
    <property type="project" value="InterPro"/>
</dbReference>
<dbReference type="PANTHER" id="PTHR43078:SF6">
    <property type="entry name" value="UDP-GLUCURONIC ACID DECARBOXYLASE 1"/>
    <property type="match status" value="1"/>
</dbReference>
<keyword evidence="13" id="KW-0472">Membrane</keyword>
<dbReference type="GO" id="GO:0033320">
    <property type="term" value="P:UDP-D-xylose biosynthetic process"/>
    <property type="evidence" value="ECO:0007669"/>
    <property type="project" value="UniProtKB-UniPathway"/>
</dbReference>
<dbReference type="Gene3D" id="3.40.50.720">
    <property type="entry name" value="NAD(P)-binding Rossmann-like Domain"/>
    <property type="match status" value="1"/>
</dbReference>
<evidence type="ECO:0000256" key="16">
    <source>
        <dbReference type="ARBA" id="ARBA00031585"/>
    </source>
</evidence>
<keyword evidence="12" id="KW-0333">Golgi apparatus</keyword>
<dbReference type="Proteomes" id="UP000070133">
    <property type="component" value="Unassembled WGS sequence"/>
</dbReference>
<evidence type="ECO:0000256" key="1">
    <source>
        <dbReference type="ARBA" id="ARBA00001911"/>
    </source>
</evidence>
<comment type="subcellular location">
    <subcellularLocation>
        <location evidence="2">Golgi apparatus</location>
        <location evidence="2">Golgi stack membrane</location>
        <topology evidence="2">Single-pass type II membrane protein</topology>
    </subcellularLocation>
</comment>
<keyword evidence="8" id="KW-0210">Decarboxylase</keyword>
<comment type="similarity">
    <text evidence="4">Belongs to the NAD(P)-dependent epimerase/dehydratase family. UDP-glucuronic acid decarboxylase subfamily.</text>
</comment>
<evidence type="ECO:0000256" key="4">
    <source>
        <dbReference type="ARBA" id="ARBA00007505"/>
    </source>
</evidence>
<dbReference type="EC" id="4.1.1.35" evidence="5"/>
<evidence type="ECO:0000256" key="2">
    <source>
        <dbReference type="ARBA" id="ARBA00004447"/>
    </source>
</evidence>
<evidence type="ECO:0000256" key="13">
    <source>
        <dbReference type="ARBA" id="ARBA00023136"/>
    </source>
</evidence>
<evidence type="ECO:0000313" key="19">
    <source>
        <dbReference type="EMBL" id="KXS99737.1"/>
    </source>
</evidence>
<evidence type="ECO:0000256" key="14">
    <source>
        <dbReference type="ARBA" id="ARBA00023180"/>
    </source>
</evidence>
<comment type="caution">
    <text evidence="19">The sequence shown here is derived from an EMBL/GenBank/DDBJ whole genome shotgun (WGS) entry which is preliminary data.</text>
</comment>
<comment type="cofactor">
    <cofactor evidence="1">
        <name>NAD(+)</name>
        <dbReference type="ChEBI" id="CHEBI:57540"/>
    </cofactor>
</comment>
<keyword evidence="11" id="KW-0520">NAD</keyword>
<dbReference type="GO" id="GO:0042732">
    <property type="term" value="P:D-xylose metabolic process"/>
    <property type="evidence" value="ECO:0007669"/>
    <property type="project" value="InterPro"/>
</dbReference>
<evidence type="ECO:0000259" key="18">
    <source>
        <dbReference type="Pfam" id="PF16363"/>
    </source>
</evidence>
<evidence type="ECO:0000256" key="15">
    <source>
        <dbReference type="ARBA" id="ARBA00023239"/>
    </source>
</evidence>
<dbReference type="Pfam" id="PF16363">
    <property type="entry name" value="GDP_Man_Dehyd"/>
    <property type="match status" value="1"/>
</dbReference>
<keyword evidence="14" id="KW-0325">Glycoprotein</keyword>
<keyword evidence="7" id="KW-0812">Transmembrane</keyword>
<evidence type="ECO:0000256" key="8">
    <source>
        <dbReference type="ARBA" id="ARBA00022793"/>
    </source>
</evidence>
<evidence type="ECO:0000256" key="3">
    <source>
        <dbReference type="ARBA" id="ARBA00005100"/>
    </source>
</evidence>
<name>A0A139HBB7_9PEZI</name>
<dbReference type="FunFam" id="3.40.50.720:FF:000065">
    <property type="entry name" value="UDP-glucuronic acid decarboxylase 1"/>
    <property type="match status" value="1"/>
</dbReference>
<dbReference type="AlphaFoldDB" id="A0A139HBB7"/>
<keyword evidence="9" id="KW-0735">Signal-anchor</keyword>
<dbReference type="OrthoDB" id="331544at2759"/>
<evidence type="ECO:0000256" key="6">
    <source>
        <dbReference type="ARBA" id="ARBA00018816"/>
    </source>
</evidence>
<proteinExistence type="inferred from homology"/>
<accession>A0A139HBB7</accession>
<evidence type="ECO:0000256" key="7">
    <source>
        <dbReference type="ARBA" id="ARBA00022692"/>
    </source>
</evidence>
<dbReference type="UniPathway" id="UPA00796">
    <property type="reaction ID" value="UER00771"/>
</dbReference>
<keyword evidence="10" id="KW-1133">Transmembrane helix</keyword>
<dbReference type="EMBL" id="LFZN01000087">
    <property type="protein sequence ID" value="KXS99737.1"/>
    <property type="molecule type" value="Genomic_DNA"/>
</dbReference>
<reference evidence="19 20" key="1">
    <citation type="submission" date="2015-07" db="EMBL/GenBank/DDBJ databases">
        <title>Comparative genomics of the Sigatoka disease complex on banana suggests a link between parallel evolutionary changes in Pseudocercospora fijiensis and Pseudocercospora eumusae and increased virulence on the banana host.</title>
        <authorList>
            <person name="Chang T.-C."/>
            <person name="Salvucci A."/>
            <person name="Crous P.W."/>
            <person name="Stergiopoulos I."/>
        </authorList>
    </citation>
    <scope>NUCLEOTIDE SEQUENCE [LARGE SCALE GENOMIC DNA]</scope>
    <source>
        <strain evidence="19 20">CBS 114824</strain>
    </source>
</reference>
<dbReference type="PANTHER" id="PTHR43078">
    <property type="entry name" value="UDP-GLUCURONIC ACID DECARBOXYLASE-RELATED"/>
    <property type="match status" value="1"/>
</dbReference>
<dbReference type="SUPFAM" id="SSF51735">
    <property type="entry name" value="NAD(P)-binding Rossmann-fold domains"/>
    <property type="match status" value="1"/>
</dbReference>